<keyword evidence="1" id="KW-0175">Coiled coil</keyword>
<dbReference type="EMBL" id="ML121544">
    <property type="protein sequence ID" value="RPB23800.1"/>
    <property type="molecule type" value="Genomic_DNA"/>
</dbReference>
<evidence type="ECO:0000313" key="3">
    <source>
        <dbReference type="EMBL" id="RPB23800.1"/>
    </source>
</evidence>
<dbReference type="OrthoDB" id="5499350at2759"/>
<gene>
    <name evidence="3" type="ORF">L211DRAFT_222687</name>
</gene>
<evidence type="ECO:0000256" key="1">
    <source>
        <dbReference type="SAM" id="Coils"/>
    </source>
</evidence>
<reference evidence="3 4" key="1">
    <citation type="journal article" date="2018" name="Nat. Ecol. Evol.">
        <title>Pezizomycetes genomes reveal the molecular basis of ectomycorrhizal truffle lifestyle.</title>
        <authorList>
            <person name="Murat C."/>
            <person name="Payen T."/>
            <person name="Noel B."/>
            <person name="Kuo A."/>
            <person name="Morin E."/>
            <person name="Chen J."/>
            <person name="Kohler A."/>
            <person name="Krizsan K."/>
            <person name="Balestrini R."/>
            <person name="Da Silva C."/>
            <person name="Montanini B."/>
            <person name="Hainaut M."/>
            <person name="Levati E."/>
            <person name="Barry K.W."/>
            <person name="Belfiori B."/>
            <person name="Cichocki N."/>
            <person name="Clum A."/>
            <person name="Dockter R.B."/>
            <person name="Fauchery L."/>
            <person name="Guy J."/>
            <person name="Iotti M."/>
            <person name="Le Tacon F."/>
            <person name="Lindquist E.A."/>
            <person name="Lipzen A."/>
            <person name="Malagnac F."/>
            <person name="Mello A."/>
            <person name="Molinier V."/>
            <person name="Miyauchi S."/>
            <person name="Poulain J."/>
            <person name="Riccioni C."/>
            <person name="Rubini A."/>
            <person name="Sitrit Y."/>
            <person name="Splivallo R."/>
            <person name="Traeger S."/>
            <person name="Wang M."/>
            <person name="Zifcakova L."/>
            <person name="Wipf D."/>
            <person name="Zambonelli A."/>
            <person name="Paolocci F."/>
            <person name="Nowrousian M."/>
            <person name="Ottonello S."/>
            <person name="Baldrian P."/>
            <person name="Spatafora J.W."/>
            <person name="Henrissat B."/>
            <person name="Nagy L.G."/>
            <person name="Aury J.M."/>
            <person name="Wincker P."/>
            <person name="Grigoriev I.V."/>
            <person name="Bonfante P."/>
            <person name="Martin F.M."/>
        </authorList>
    </citation>
    <scope>NUCLEOTIDE SEQUENCE [LARGE SCALE GENOMIC DNA]</scope>
    <source>
        <strain evidence="3 4">ATCC MYA-4762</strain>
    </source>
</reference>
<evidence type="ECO:0000313" key="4">
    <source>
        <dbReference type="Proteomes" id="UP000267821"/>
    </source>
</evidence>
<dbReference type="Proteomes" id="UP000267821">
    <property type="component" value="Unassembled WGS sequence"/>
</dbReference>
<evidence type="ECO:0000256" key="2">
    <source>
        <dbReference type="SAM" id="MobiDB-lite"/>
    </source>
</evidence>
<protein>
    <submittedName>
        <fullName evidence="3">Uncharacterized protein</fullName>
    </submittedName>
</protein>
<organism evidence="3 4">
    <name type="scientific">Terfezia boudieri ATCC MYA-4762</name>
    <dbReference type="NCBI Taxonomy" id="1051890"/>
    <lineage>
        <taxon>Eukaryota</taxon>
        <taxon>Fungi</taxon>
        <taxon>Dikarya</taxon>
        <taxon>Ascomycota</taxon>
        <taxon>Pezizomycotina</taxon>
        <taxon>Pezizomycetes</taxon>
        <taxon>Pezizales</taxon>
        <taxon>Pezizaceae</taxon>
        <taxon>Terfezia</taxon>
    </lineage>
</organism>
<accession>A0A3N4LLW8</accession>
<dbReference type="AlphaFoldDB" id="A0A3N4LLW8"/>
<proteinExistence type="predicted"/>
<feature type="coiled-coil region" evidence="1">
    <location>
        <begin position="59"/>
        <end position="103"/>
    </location>
</feature>
<feature type="region of interest" description="Disordered" evidence="2">
    <location>
        <begin position="107"/>
        <end position="167"/>
    </location>
</feature>
<keyword evidence="4" id="KW-1185">Reference proteome</keyword>
<name>A0A3N4LLW8_9PEZI</name>
<dbReference type="InParanoid" id="A0A3N4LLW8"/>
<sequence>MFLWQETARMDEKTGEVLTMKAELKKSDNFLANFAGCSVGRPVDTLFAAARKKIEKMGHSKEQQRIKELEVEIDFYKEEAKMYRRHTDLVDAELRELRELTREKIESADTGVQASPAVEDASTQSVSMGTGKEDATIVEGRKRKRKGGSKKEEKGKGKVGAKDSSSAGCLNSVCSGCLNYMLRMPEFRMLRVSELQARDV</sequence>